<dbReference type="Gene3D" id="3.40.50.720">
    <property type="entry name" value="NAD(P)-binding Rossmann-like Domain"/>
    <property type="match status" value="1"/>
</dbReference>
<organism evidence="3 4">
    <name type="scientific">Mycoplasma miroungirhinis</name>
    <dbReference type="NCBI Taxonomy" id="754516"/>
    <lineage>
        <taxon>Bacteria</taxon>
        <taxon>Bacillati</taxon>
        <taxon>Mycoplasmatota</taxon>
        <taxon>Mollicutes</taxon>
        <taxon>Mycoplasmataceae</taxon>
        <taxon>Mycoplasma</taxon>
    </lineage>
</organism>
<dbReference type="InterPro" id="IPR003148">
    <property type="entry name" value="RCK_N"/>
</dbReference>
<evidence type="ECO:0000259" key="1">
    <source>
        <dbReference type="PROSITE" id="PS51201"/>
    </source>
</evidence>
<evidence type="ECO:0000313" key="4">
    <source>
        <dbReference type="Proteomes" id="UP000502118"/>
    </source>
</evidence>
<dbReference type="KEGG" id="mmio:HLA92_01570"/>
<dbReference type="GO" id="GO:0008324">
    <property type="term" value="F:monoatomic cation transmembrane transporter activity"/>
    <property type="evidence" value="ECO:0007669"/>
    <property type="project" value="InterPro"/>
</dbReference>
<feature type="domain" description="RCK N-terminal" evidence="1">
    <location>
        <begin position="7"/>
        <end position="122"/>
    </location>
</feature>
<dbReference type="PROSITE" id="PS51202">
    <property type="entry name" value="RCK_C"/>
    <property type="match status" value="1"/>
</dbReference>
<sequence length="227" mass="25482">MKKQKKFSEICIIGMGRYGQSVANNLLKKSANISLILIDKDEKNLLSYKNEVSKIYVADAADPKVLKSLGIIESDAVVVATGDNVEIVASLQEIGVKNIISRANSERHARVLKQIGVSQIISPEQEAGIKTAIIVANQSFLRYSQDLEDIGEEFVIGTCYIKNAEIFDKQIRDLDLRKRNTNIVLIQRQNTSFLPDGNFRIQKDDLITAIAKVEDLNSVFDWFSEYE</sequence>
<reference evidence="3 4" key="1">
    <citation type="submission" date="2020-05" db="EMBL/GenBank/DDBJ databases">
        <title>Novel Mycoplasma species detected in Mirounga angustirostris (northern elephant seal) from the USA.</title>
        <authorList>
            <person name="Volokhov D.V."/>
        </authorList>
    </citation>
    <scope>NUCLEOTIDE SEQUENCE [LARGE SCALE GENOMIC DNA]</scope>
    <source>
        <strain evidence="3 4">Mirounga ES2806-NAS</strain>
    </source>
</reference>
<keyword evidence="4" id="KW-1185">Reference proteome</keyword>
<dbReference type="InterPro" id="IPR036721">
    <property type="entry name" value="RCK_C_sf"/>
</dbReference>
<dbReference type="PROSITE" id="PS51201">
    <property type="entry name" value="RCK_N"/>
    <property type="match status" value="1"/>
</dbReference>
<dbReference type="SUPFAM" id="SSF51735">
    <property type="entry name" value="NAD(P)-binding Rossmann-fold domains"/>
    <property type="match status" value="1"/>
</dbReference>
<dbReference type="Gene3D" id="3.30.70.1450">
    <property type="entry name" value="Regulator of K+ conductance, C-terminal domain"/>
    <property type="match status" value="1"/>
</dbReference>
<dbReference type="InterPro" id="IPR036291">
    <property type="entry name" value="NAD(P)-bd_dom_sf"/>
</dbReference>
<dbReference type="GO" id="GO:0006813">
    <property type="term" value="P:potassium ion transport"/>
    <property type="evidence" value="ECO:0007669"/>
    <property type="project" value="InterPro"/>
</dbReference>
<dbReference type="SUPFAM" id="SSF116726">
    <property type="entry name" value="TrkA C-terminal domain-like"/>
    <property type="match status" value="1"/>
</dbReference>
<accession>A0A6M4JB33</accession>
<dbReference type="Proteomes" id="UP000502118">
    <property type="component" value="Chromosome"/>
</dbReference>
<dbReference type="InterPro" id="IPR050721">
    <property type="entry name" value="Trk_Ktr_HKT_K-transport"/>
</dbReference>
<dbReference type="RefSeq" id="WP_171112869.1">
    <property type="nucleotide sequence ID" value="NZ_CP053097.1"/>
</dbReference>
<name>A0A6M4JB33_9MOLU</name>
<dbReference type="AlphaFoldDB" id="A0A6M4JB33"/>
<dbReference type="PANTHER" id="PTHR43833">
    <property type="entry name" value="POTASSIUM CHANNEL PROTEIN 2-RELATED-RELATED"/>
    <property type="match status" value="1"/>
</dbReference>
<protein>
    <submittedName>
        <fullName evidence="3">TrkA family potassium uptake protein</fullName>
    </submittedName>
</protein>
<gene>
    <name evidence="3" type="ORF">HLA92_01570</name>
</gene>
<dbReference type="Pfam" id="PF02254">
    <property type="entry name" value="TrkA_N"/>
    <property type="match status" value="1"/>
</dbReference>
<dbReference type="PANTHER" id="PTHR43833:SF7">
    <property type="entry name" value="KTR SYSTEM POTASSIUM UPTAKE PROTEIN C"/>
    <property type="match status" value="1"/>
</dbReference>
<dbReference type="InterPro" id="IPR006037">
    <property type="entry name" value="RCK_C"/>
</dbReference>
<dbReference type="EMBL" id="CP053097">
    <property type="protein sequence ID" value="QJR44120.1"/>
    <property type="molecule type" value="Genomic_DNA"/>
</dbReference>
<proteinExistence type="predicted"/>
<feature type="domain" description="RCK C-terminal" evidence="2">
    <location>
        <begin position="142"/>
        <end position="225"/>
    </location>
</feature>
<evidence type="ECO:0000259" key="2">
    <source>
        <dbReference type="PROSITE" id="PS51202"/>
    </source>
</evidence>
<evidence type="ECO:0000313" key="3">
    <source>
        <dbReference type="EMBL" id="QJR44120.1"/>
    </source>
</evidence>
<dbReference type="Pfam" id="PF02080">
    <property type="entry name" value="TrkA_C"/>
    <property type="match status" value="1"/>
</dbReference>